<evidence type="ECO:0000313" key="2">
    <source>
        <dbReference type="Proteomes" id="UP000829398"/>
    </source>
</evidence>
<protein>
    <submittedName>
        <fullName evidence="1">Uncharacterized protein</fullName>
    </submittedName>
</protein>
<accession>A0ACB8LHW4</accession>
<dbReference type="Proteomes" id="UP000829398">
    <property type="component" value="Chromosome 4"/>
</dbReference>
<gene>
    <name evidence="1" type="ORF">KPL71_013160</name>
</gene>
<reference evidence="2" key="1">
    <citation type="journal article" date="2023" name="Hortic. Res.">
        <title>A chromosome-level phased genome enabling allele-level studies in sweet orange: a case study on citrus Huanglongbing tolerance.</title>
        <authorList>
            <person name="Wu B."/>
            <person name="Yu Q."/>
            <person name="Deng Z."/>
            <person name="Duan Y."/>
            <person name="Luo F."/>
            <person name="Gmitter F. Jr."/>
        </authorList>
    </citation>
    <scope>NUCLEOTIDE SEQUENCE [LARGE SCALE GENOMIC DNA]</scope>
    <source>
        <strain evidence="2">cv. Valencia</strain>
    </source>
</reference>
<evidence type="ECO:0000313" key="1">
    <source>
        <dbReference type="EMBL" id="KAH9772843.1"/>
    </source>
</evidence>
<comment type="caution">
    <text evidence="1">The sequence shown here is derived from an EMBL/GenBank/DDBJ whole genome shotgun (WGS) entry which is preliminary data.</text>
</comment>
<keyword evidence="2" id="KW-1185">Reference proteome</keyword>
<sequence length="300" mass="34111">MHGVYTLMLADIPPSLPSGKRSRCIHHHDDRKTTINNKEKKRKTTSTGCSSDGVADRVALLKLRFSDTILKAQNYIHDHAHGVNQKLQGEEERRSDQDHEDENEAAAARRRSVQLDAQRKAARLQLENMEKHATFQVQDNLTTFKQLENLAGCSFSFVIVPKITEDGDASKVTSCAIKGRRFWNPLEKIGLTVKGDQELEGELLAKKMQEKTRHHSTRTRRLQLESQRQAARLELHKIESNVDIQDNFKSFKQLQDLAGCCLSFMIDPSLDDNDAAKVTMGAFRGTRFWNPLEKIGLHLK</sequence>
<name>A0ACB8LHW4_CITSI</name>
<proteinExistence type="predicted"/>
<organism evidence="1 2">
    <name type="scientific">Citrus sinensis</name>
    <name type="common">Sweet orange</name>
    <name type="synonym">Citrus aurantium var. sinensis</name>
    <dbReference type="NCBI Taxonomy" id="2711"/>
    <lineage>
        <taxon>Eukaryota</taxon>
        <taxon>Viridiplantae</taxon>
        <taxon>Streptophyta</taxon>
        <taxon>Embryophyta</taxon>
        <taxon>Tracheophyta</taxon>
        <taxon>Spermatophyta</taxon>
        <taxon>Magnoliopsida</taxon>
        <taxon>eudicotyledons</taxon>
        <taxon>Gunneridae</taxon>
        <taxon>Pentapetalae</taxon>
        <taxon>rosids</taxon>
        <taxon>malvids</taxon>
        <taxon>Sapindales</taxon>
        <taxon>Rutaceae</taxon>
        <taxon>Aurantioideae</taxon>
        <taxon>Citrus</taxon>
    </lineage>
</organism>
<dbReference type="EMBL" id="CM039173">
    <property type="protein sequence ID" value="KAH9772843.1"/>
    <property type="molecule type" value="Genomic_DNA"/>
</dbReference>